<feature type="transmembrane region" description="Helical" evidence="1">
    <location>
        <begin position="214"/>
        <end position="231"/>
    </location>
</feature>
<name>M9RAX6_9RHOB</name>
<dbReference type="STRING" id="391626.OAN307_c18400"/>
<dbReference type="HOGENOM" id="CLU_005049_6_4_5"/>
<dbReference type="eggNOG" id="COG3673">
    <property type="taxonomic scope" value="Bacteria"/>
</dbReference>
<evidence type="ECO:0000313" key="4">
    <source>
        <dbReference type="Proteomes" id="UP000005307"/>
    </source>
</evidence>
<dbReference type="PANTHER" id="PTHR33840:SF1">
    <property type="entry name" value="TLE1 PHOSPHOLIPASE DOMAIN-CONTAINING PROTEIN"/>
    <property type="match status" value="1"/>
</dbReference>
<dbReference type="EMBL" id="CP003740">
    <property type="protein sequence ID" value="AGI67496.1"/>
    <property type="molecule type" value="Genomic_DNA"/>
</dbReference>
<keyword evidence="4" id="KW-1185">Reference proteome</keyword>
<sequence length="486" mass="55442">MSKHILIFSDGTGQVGGIRPDQRLSNVYKMYRAMRPGPDSPIRVDDQVAFYDAGLGAGETGGLTFKRMRNFFAATVGNGIDENIVDCYEAIIAAYEPGDQISLIGFSRGAYTVRCVTNVLNHCGIPTRMPGNTPVPKHGPKLRKIASDAVRYVYNHGAGKNRKDYDGERLRKAKHFRDKYSCNDKDGKDQGNVQPNFVGVFDTVAALGSRKMQWIVFAGLALALGTTFWAIFYDWSLWWQLPLVMLTLVILHWFREAVTSQFKYIKKAGTTKPRWWKPTSWASIENWHFASWNLKYYDTYLDPDVRFARHAISIDEARKSFPRVGWGKRKDYTANSALDPAWMKQVWFAGNHSDIGGSYPESESRLSDIALKWMVDEMHECLKDLKDLTDIQIRDDLLVTSPDPLGLQHDEIVRTRDIWPSFVPDFLREHMTWSTKQREKKGAALHPTVVERLKADSVRQMGDVAPYRPTTLVDHPDCAEFYKDKS</sequence>
<protein>
    <submittedName>
        <fullName evidence="3">Putative DUF2235 family protein</fullName>
    </submittedName>
</protein>
<dbReference type="PANTHER" id="PTHR33840">
    <property type="match status" value="1"/>
</dbReference>
<feature type="domain" description="T6SS Phospholipase effector Tle1-like catalytic" evidence="2">
    <location>
        <begin position="283"/>
        <end position="377"/>
    </location>
</feature>
<feature type="transmembrane region" description="Helical" evidence="1">
    <location>
        <begin position="237"/>
        <end position="254"/>
    </location>
</feature>
<keyword evidence="1" id="KW-0472">Membrane</keyword>
<evidence type="ECO:0000256" key="1">
    <source>
        <dbReference type="SAM" id="Phobius"/>
    </source>
</evidence>
<keyword evidence="1" id="KW-1133">Transmembrane helix</keyword>
<dbReference type="InterPro" id="IPR018712">
    <property type="entry name" value="Tle1-like_cat"/>
</dbReference>
<dbReference type="Proteomes" id="UP000005307">
    <property type="component" value="Chromosome"/>
</dbReference>
<dbReference type="Pfam" id="PF09994">
    <property type="entry name" value="T6SS_Tle1-like_cat"/>
    <property type="match status" value="2"/>
</dbReference>
<dbReference type="KEGG" id="oat:OAN307_c18400"/>
<keyword evidence="1" id="KW-0812">Transmembrane</keyword>
<dbReference type="OrthoDB" id="4378831at2"/>
<reference evidence="3 4" key="1">
    <citation type="journal article" date="2013" name="PLoS ONE">
        <title>Poles Apart: Arctic and Antarctic Octadecabacter strains Share High Genome Plasticity and a New Type of Xanthorhodopsin.</title>
        <authorList>
            <person name="Vollmers J."/>
            <person name="Voget S."/>
            <person name="Dietrich S."/>
            <person name="Gollnow K."/>
            <person name="Smits M."/>
            <person name="Meyer K."/>
            <person name="Brinkhoff T."/>
            <person name="Simon M."/>
            <person name="Daniel R."/>
        </authorList>
    </citation>
    <scope>NUCLEOTIDE SEQUENCE [LARGE SCALE GENOMIC DNA]</scope>
    <source>
        <strain evidence="3 4">307</strain>
    </source>
</reference>
<feature type="domain" description="T6SS Phospholipase effector Tle1-like catalytic" evidence="2">
    <location>
        <begin position="3"/>
        <end position="215"/>
    </location>
</feature>
<evidence type="ECO:0000313" key="3">
    <source>
        <dbReference type="EMBL" id="AGI67496.1"/>
    </source>
</evidence>
<accession>M9RAX6</accession>
<proteinExistence type="predicted"/>
<evidence type="ECO:0000259" key="2">
    <source>
        <dbReference type="Pfam" id="PF09994"/>
    </source>
</evidence>
<organism evidence="3 4">
    <name type="scientific">Octadecabacter antarcticus 307</name>
    <dbReference type="NCBI Taxonomy" id="391626"/>
    <lineage>
        <taxon>Bacteria</taxon>
        <taxon>Pseudomonadati</taxon>
        <taxon>Pseudomonadota</taxon>
        <taxon>Alphaproteobacteria</taxon>
        <taxon>Rhodobacterales</taxon>
        <taxon>Roseobacteraceae</taxon>
        <taxon>Octadecabacter</taxon>
    </lineage>
</organism>
<dbReference type="AlphaFoldDB" id="M9RAX6"/>
<gene>
    <name evidence="3" type="ORF">OAN307_c18400</name>
</gene>